<gene>
    <name evidence="3" type="ORF">GCM10017559_39290</name>
</gene>
<keyword evidence="4" id="KW-1185">Reference proteome</keyword>
<dbReference type="Gene3D" id="3.40.430.10">
    <property type="entry name" value="Dihydrofolate Reductase, subunit A"/>
    <property type="match status" value="1"/>
</dbReference>
<dbReference type="PANTHER" id="PTHR38011:SF2">
    <property type="entry name" value="BIFUNCTIONAL DEAMINASE-REDUCTASE DOMAIN PROTEIN"/>
    <property type="match status" value="1"/>
</dbReference>
<dbReference type="InterPro" id="IPR024072">
    <property type="entry name" value="DHFR-like_dom_sf"/>
</dbReference>
<accession>A0ABP6KN78</accession>
<dbReference type="InterPro" id="IPR002734">
    <property type="entry name" value="RibDG_C"/>
</dbReference>
<proteinExistence type="predicted"/>
<dbReference type="InterPro" id="IPR050765">
    <property type="entry name" value="Riboflavin_Biosynth_HTPR"/>
</dbReference>
<name>A0ABP6KN78_9ACTN</name>
<dbReference type="EMBL" id="BAAAWD010000010">
    <property type="protein sequence ID" value="GAA3012480.1"/>
    <property type="molecule type" value="Genomic_DNA"/>
</dbReference>
<evidence type="ECO:0000256" key="1">
    <source>
        <dbReference type="SAM" id="MobiDB-lite"/>
    </source>
</evidence>
<dbReference type="PANTHER" id="PTHR38011">
    <property type="entry name" value="DIHYDROFOLATE REDUCTASE FAMILY PROTEIN (AFU_ORTHOLOGUE AFUA_8G06820)"/>
    <property type="match status" value="1"/>
</dbReference>
<feature type="compositionally biased region" description="Basic and acidic residues" evidence="1">
    <location>
        <begin position="21"/>
        <end position="31"/>
    </location>
</feature>
<protein>
    <submittedName>
        <fullName evidence="3">Dihydrofolate reductase family protein</fullName>
    </submittedName>
</protein>
<comment type="caution">
    <text evidence="3">The sequence shown here is derived from an EMBL/GenBank/DDBJ whole genome shotgun (WGS) entry which is preliminary data.</text>
</comment>
<feature type="domain" description="Bacterial bifunctional deaminase-reductase C-terminal" evidence="2">
    <location>
        <begin position="5"/>
        <end position="186"/>
    </location>
</feature>
<dbReference type="Pfam" id="PF01872">
    <property type="entry name" value="RibD_C"/>
    <property type="match status" value="1"/>
</dbReference>
<feature type="region of interest" description="Disordered" evidence="1">
    <location>
        <begin position="16"/>
        <end position="35"/>
    </location>
</feature>
<organism evidence="3 4">
    <name type="scientific">Streptosporangium longisporum</name>
    <dbReference type="NCBI Taxonomy" id="46187"/>
    <lineage>
        <taxon>Bacteria</taxon>
        <taxon>Bacillati</taxon>
        <taxon>Actinomycetota</taxon>
        <taxon>Actinomycetes</taxon>
        <taxon>Streptosporangiales</taxon>
        <taxon>Streptosporangiaceae</taxon>
        <taxon>Streptosporangium</taxon>
    </lineage>
</organism>
<reference evidence="4" key="1">
    <citation type="journal article" date="2019" name="Int. J. Syst. Evol. Microbiol.">
        <title>The Global Catalogue of Microorganisms (GCM) 10K type strain sequencing project: providing services to taxonomists for standard genome sequencing and annotation.</title>
        <authorList>
            <consortium name="The Broad Institute Genomics Platform"/>
            <consortium name="The Broad Institute Genome Sequencing Center for Infectious Disease"/>
            <person name="Wu L."/>
            <person name="Ma J."/>
        </authorList>
    </citation>
    <scope>NUCLEOTIDE SEQUENCE [LARGE SCALE GENOMIC DNA]</scope>
    <source>
        <strain evidence="4">JCM 3106</strain>
    </source>
</reference>
<evidence type="ECO:0000259" key="2">
    <source>
        <dbReference type="Pfam" id="PF01872"/>
    </source>
</evidence>
<sequence>MSIVVTVNNMSLDGVMQAPGRADEDPRDGFEHGGWARPYSDEVAGRVMGEGMSRTRALVLGRRTYEDFYGFWPGQRDNPFTEVLAATPKYVASRTLREPLPWANSVLMAGDAADEVARLRKEPGGDLVVLGSGDLLRSLMRRGLVDRYVLLIHPLVLGAGRRLFAEDGAFDALRLADSVTTTTGVVIATYEPAGSAPGASGPA</sequence>
<dbReference type="SUPFAM" id="SSF53597">
    <property type="entry name" value="Dihydrofolate reductase-like"/>
    <property type="match status" value="1"/>
</dbReference>
<evidence type="ECO:0000313" key="3">
    <source>
        <dbReference type="EMBL" id="GAA3012480.1"/>
    </source>
</evidence>
<dbReference type="RefSeq" id="WP_344897132.1">
    <property type="nucleotide sequence ID" value="NZ_BAAAWD010000010.1"/>
</dbReference>
<dbReference type="Proteomes" id="UP001499930">
    <property type="component" value="Unassembled WGS sequence"/>
</dbReference>
<evidence type="ECO:0000313" key="4">
    <source>
        <dbReference type="Proteomes" id="UP001499930"/>
    </source>
</evidence>